<name>F9UHN7_9GAMM</name>
<reference evidence="1 2" key="1">
    <citation type="submission" date="2011-06" db="EMBL/GenBank/DDBJ databases">
        <title>The draft genome of Thiocapsa marina 5811.</title>
        <authorList>
            <consortium name="US DOE Joint Genome Institute (JGI-PGF)"/>
            <person name="Lucas S."/>
            <person name="Han J."/>
            <person name="Cheng J.-F."/>
            <person name="Goodwin L."/>
            <person name="Pitluck S."/>
            <person name="Peters L."/>
            <person name="Land M.L."/>
            <person name="Hauser L."/>
            <person name="Vogl K."/>
            <person name="Liu Z."/>
            <person name="Imhoff J."/>
            <person name="Thiel V."/>
            <person name="Frigaard N.-U."/>
            <person name="Bryant D."/>
            <person name="Woyke T.J."/>
        </authorList>
    </citation>
    <scope>NUCLEOTIDE SEQUENCE [LARGE SCALE GENOMIC DNA]</scope>
    <source>
        <strain evidence="1 2">5811</strain>
    </source>
</reference>
<proteinExistence type="predicted"/>
<dbReference type="OrthoDB" id="5769109at2"/>
<dbReference type="Proteomes" id="UP000005459">
    <property type="component" value="Unassembled WGS sequence"/>
</dbReference>
<dbReference type="eggNOG" id="ENOG502ZF7Y">
    <property type="taxonomic scope" value="Bacteria"/>
</dbReference>
<evidence type="ECO:0000313" key="1">
    <source>
        <dbReference type="EMBL" id="EGV16346.1"/>
    </source>
</evidence>
<organism evidence="1 2">
    <name type="scientific">Thiocapsa marina 5811</name>
    <dbReference type="NCBI Taxonomy" id="768671"/>
    <lineage>
        <taxon>Bacteria</taxon>
        <taxon>Pseudomonadati</taxon>
        <taxon>Pseudomonadota</taxon>
        <taxon>Gammaproteobacteria</taxon>
        <taxon>Chromatiales</taxon>
        <taxon>Chromatiaceae</taxon>
        <taxon>Thiocapsa</taxon>
    </lineage>
</organism>
<evidence type="ECO:0000313" key="2">
    <source>
        <dbReference type="Proteomes" id="UP000005459"/>
    </source>
</evidence>
<accession>F9UHN7</accession>
<keyword evidence="2" id="KW-1185">Reference proteome</keyword>
<dbReference type="EMBL" id="AFWV01000019">
    <property type="protein sequence ID" value="EGV16346.1"/>
    <property type="molecule type" value="Genomic_DNA"/>
</dbReference>
<sequence length="110" mass="12683">MLRFTSHDDLSRLQKSDPVYPLIRDAIQSFSHPEYDPEDEGYVVLIEPEDVDSPVWGNHRLQDIPWEAIQLIEGYFKAVFIPNNDFALVVFIPDAPWIQGDLRACIEANL</sequence>
<protein>
    <submittedName>
        <fullName evidence="1">Uncharacterized protein</fullName>
    </submittedName>
</protein>
<dbReference type="AlphaFoldDB" id="F9UHN7"/>
<dbReference type="RefSeq" id="WP_007195312.1">
    <property type="nucleotide sequence ID" value="NZ_AFWV01000019.1"/>
</dbReference>
<dbReference type="STRING" id="768671.ThimaDRAFT_4440"/>
<gene>
    <name evidence="1" type="ORF">ThimaDRAFT_4440</name>
</gene>